<feature type="transmembrane region" description="Helical" evidence="1">
    <location>
        <begin position="179"/>
        <end position="203"/>
    </location>
</feature>
<feature type="transmembrane region" description="Helical" evidence="1">
    <location>
        <begin position="124"/>
        <end position="144"/>
    </location>
</feature>
<organism evidence="2 3">
    <name type="scientific">Candidatus Roizmanbacteria bacterium RIFCSPHIGHO2_01_FULL_39_8</name>
    <dbReference type="NCBI Taxonomy" id="1802033"/>
    <lineage>
        <taxon>Bacteria</taxon>
        <taxon>Candidatus Roizmaniibacteriota</taxon>
    </lineage>
</organism>
<evidence type="ECO:0000313" key="3">
    <source>
        <dbReference type="Proteomes" id="UP000177026"/>
    </source>
</evidence>
<feature type="transmembrane region" description="Helical" evidence="1">
    <location>
        <begin position="255"/>
        <end position="275"/>
    </location>
</feature>
<comment type="caution">
    <text evidence="2">The sequence shown here is derived from an EMBL/GenBank/DDBJ whole genome shotgun (WGS) entry which is preliminary data.</text>
</comment>
<gene>
    <name evidence="2" type="ORF">A2866_04760</name>
</gene>
<keyword evidence="1" id="KW-0812">Transmembrane</keyword>
<accession>A0A1F7GGX7</accession>
<dbReference type="Proteomes" id="UP000177026">
    <property type="component" value="Unassembled WGS sequence"/>
</dbReference>
<feature type="transmembrane region" description="Helical" evidence="1">
    <location>
        <begin position="339"/>
        <end position="357"/>
    </location>
</feature>
<reference evidence="2 3" key="1">
    <citation type="journal article" date="2016" name="Nat. Commun.">
        <title>Thousands of microbial genomes shed light on interconnected biogeochemical processes in an aquifer system.</title>
        <authorList>
            <person name="Anantharaman K."/>
            <person name="Brown C.T."/>
            <person name="Hug L.A."/>
            <person name="Sharon I."/>
            <person name="Castelle C.J."/>
            <person name="Probst A.J."/>
            <person name="Thomas B.C."/>
            <person name="Singh A."/>
            <person name="Wilkins M.J."/>
            <person name="Karaoz U."/>
            <person name="Brodie E.L."/>
            <person name="Williams K.H."/>
            <person name="Hubbard S.S."/>
            <person name="Banfield J.F."/>
        </authorList>
    </citation>
    <scope>NUCLEOTIDE SEQUENCE [LARGE SCALE GENOMIC DNA]</scope>
</reference>
<proteinExistence type="predicted"/>
<evidence type="ECO:0000313" key="2">
    <source>
        <dbReference type="EMBL" id="OGK18173.1"/>
    </source>
</evidence>
<name>A0A1F7GGX7_9BACT</name>
<protein>
    <recommendedName>
        <fullName evidence="4">Glycosyltransferase RgtA/B/C/D-like domain-containing protein</fullName>
    </recommendedName>
</protein>
<keyword evidence="1" id="KW-1133">Transmembrane helix</keyword>
<feature type="transmembrane region" description="Helical" evidence="1">
    <location>
        <begin position="150"/>
        <end position="170"/>
    </location>
</feature>
<feature type="transmembrane region" description="Helical" evidence="1">
    <location>
        <begin position="287"/>
        <end position="305"/>
    </location>
</feature>
<evidence type="ECO:0008006" key="4">
    <source>
        <dbReference type="Google" id="ProtNLM"/>
    </source>
</evidence>
<dbReference type="EMBL" id="MFZI01000074">
    <property type="protein sequence ID" value="OGK18173.1"/>
    <property type="molecule type" value="Genomic_DNA"/>
</dbReference>
<dbReference type="AlphaFoldDB" id="A0A1F7GGX7"/>
<keyword evidence="1" id="KW-0472">Membrane</keyword>
<feature type="transmembrane region" description="Helical" evidence="1">
    <location>
        <begin position="90"/>
        <end position="117"/>
    </location>
</feature>
<feature type="transmembrane region" description="Helical" evidence="1">
    <location>
        <begin position="314"/>
        <end position="333"/>
    </location>
</feature>
<sequence length="367" mass="42746">MRRKNLLNSLVIVFFYLSILFLTHKEIFTYHFDQTLIKRYFLSQDITHEVPGKRLFLSDEDIYISSGYLYAKGADPAGYNFDHPPLLKYLFGYSIILFANPYFVQILFGGALILLVYFTGLKIYRSNVVSIIASLLLTIDPLFVDSVSHAMLDLSEVFFLLLYIVLVLFYKRNYFLSGIVLGLFAGTKSLTTPVFFILLLSFYQWYKKEFNLKTLMKQIIIGGIVFSFLYLQSFIQRGGLFNIFFFALKTIKYRIVHNVTSFPGASLVLFLTSYFQTWWGKREFLSVATWTIFWPIGLGLCLFQLKKNIKKKLINAKSLFGAVPILYFFYLGIQAPFPRYFLLVLPFLYLNFVYVVVNHVKKNGTRI</sequence>
<feature type="transmembrane region" description="Helical" evidence="1">
    <location>
        <begin position="7"/>
        <end position="24"/>
    </location>
</feature>
<evidence type="ECO:0000256" key="1">
    <source>
        <dbReference type="SAM" id="Phobius"/>
    </source>
</evidence>
<feature type="transmembrane region" description="Helical" evidence="1">
    <location>
        <begin position="215"/>
        <end position="235"/>
    </location>
</feature>